<keyword evidence="3" id="KW-1185">Reference proteome</keyword>
<dbReference type="RefSeq" id="WP_221023105.1">
    <property type="nucleotide sequence ID" value="NZ_JAIEZQ010000001.1"/>
</dbReference>
<dbReference type="InterPro" id="IPR016181">
    <property type="entry name" value="Acyl_CoA_acyltransferase"/>
</dbReference>
<evidence type="ECO:0000313" key="3">
    <source>
        <dbReference type="Proteomes" id="UP000754710"/>
    </source>
</evidence>
<organism evidence="2 3">
    <name type="scientific">Nocardioides jiangsuensis</name>
    <dbReference type="NCBI Taxonomy" id="2866161"/>
    <lineage>
        <taxon>Bacteria</taxon>
        <taxon>Bacillati</taxon>
        <taxon>Actinomycetota</taxon>
        <taxon>Actinomycetes</taxon>
        <taxon>Propionibacteriales</taxon>
        <taxon>Nocardioidaceae</taxon>
        <taxon>Nocardioides</taxon>
    </lineage>
</organism>
<dbReference type="InterPro" id="IPR000182">
    <property type="entry name" value="GNAT_dom"/>
</dbReference>
<evidence type="ECO:0000313" key="2">
    <source>
        <dbReference type="EMBL" id="MBY9073290.1"/>
    </source>
</evidence>
<dbReference type="Proteomes" id="UP000754710">
    <property type="component" value="Unassembled WGS sequence"/>
</dbReference>
<dbReference type="Gene3D" id="3.40.630.30">
    <property type="match status" value="1"/>
</dbReference>
<comment type="caution">
    <text evidence="2">The sequence shown here is derived from an EMBL/GenBank/DDBJ whole genome shotgun (WGS) entry which is preliminary data.</text>
</comment>
<dbReference type="Pfam" id="PF13302">
    <property type="entry name" value="Acetyltransf_3"/>
    <property type="match status" value="1"/>
</dbReference>
<evidence type="ECO:0000259" key="1">
    <source>
        <dbReference type="Pfam" id="PF13302"/>
    </source>
</evidence>
<name>A0ABS7RE30_9ACTN</name>
<accession>A0ABS7RE30</accession>
<feature type="domain" description="N-acetyltransferase" evidence="1">
    <location>
        <begin position="14"/>
        <end position="148"/>
    </location>
</feature>
<gene>
    <name evidence="2" type="ORF">K1X13_00510</name>
</gene>
<reference evidence="2 3" key="1">
    <citation type="submission" date="2021-08" db="EMBL/GenBank/DDBJ databases">
        <title>Nocardioides bacterium WL0053 sp. nov., isolated from the sediment.</title>
        <authorList>
            <person name="Wang L."/>
            <person name="Zhang D."/>
            <person name="Zhang A."/>
        </authorList>
    </citation>
    <scope>NUCLEOTIDE SEQUENCE [LARGE SCALE GENOMIC DNA]</scope>
    <source>
        <strain evidence="2 3">WL0053</strain>
    </source>
</reference>
<dbReference type="EMBL" id="JAIEZQ010000001">
    <property type="protein sequence ID" value="MBY9073290.1"/>
    <property type="molecule type" value="Genomic_DNA"/>
</dbReference>
<dbReference type="PANTHER" id="PTHR43610:SF1">
    <property type="entry name" value="N-ACETYLTRANSFERASE DOMAIN-CONTAINING PROTEIN"/>
    <property type="match status" value="1"/>
</dbReference>
<proteinExistence type="predicted"/>
<protein>
    <submittedName>
        <fullName evidence="2">GNAT family N-acetyltransferase</fullName>
    </submittedName>
</protein>
<dbReference type="PANTHER" id="PTHR43610">
    <property type="entry name" value="BLL6696 PROTEIN"/>
    <property type="match status" value="1"/>
</dbReference>
<dbReference type="SUPFAM" id="SSF55729">
    <property type="entry name" value="Acyl-CoA N-acyltransferases (Nat)"/>
    <property type="match status" value="1"/>
</dbReference>
<sequence>MLHDLTLTAPVVSLVPLGDEHATGWAALADVEAYAWHTSPPPLDEEGARANIALFQAHPTVMAFAVLDSETGEMRGVTSFYDHLPDVPRVEIGNTYYGRRFWGGETNPHVKMLMLTHAFGTWGCERVALRCDAANTRSAGAIERLGARPEGVLRAHRRRHDGTVADTAYFSILRAEWPGVRRGLLARLERD</sequence>